<dbReference type="PANTHER" id="PTHR31937:SF2">
    <property type="entry name" value="TRANSMEMBRANE PROTEIN 163"/>
    <property type="match status" value="1"/>
</dbReference>
<evidence type="ECO:0000259" key="13">
    <source>
        <dbReference type="Pfam" id="PF01545"/>
    </source>
</evidence>
<evidence type="ECO:0000256" key="6">
    <source>
        <dbReference type="ARBA" id="ARBA00022833"/>
    </source>
</evidence>
<reference evidence="14 15" key="1">
    <citation type="journal article" date="2019" name="Nat. Ecol. Evol.">
        <title>Megaphylogeny resolves global patterns of mushroom evolution.</title>
        <authorList>
            <person name="Varga T."/>
            <person name="Krizsan K."/>
            <person name="Foldi C."/>
            <person name="Dima B."/>
            <person name="Sanchez-Garcia M."/>
            <person name="Sanchez-Ramirez S."/>
            <person name="Szollosi G.J."/>
            <person name="Szarkandi J.G."/>
            <person name="Papp V."/>
            <person name="Albert L."/>
            <person name="Andreopoulos W."/>
            <person name="Angelini C."/>
            <person name="Antonin V."/>
            <person name="Barry K.W."/>
            <person name="Bougher N.L."/>
            <person name="Buchanan P."/>
            <person name="Buyck B."/>
            <person name="Bense V."/>
            <person name="Catcheside P."/>
            <person name="Chovatia M."/>
            <person name="Cooper J."/>
            <person name="Damon W."/>
            <person name="Desjardin D."/>
            <person name="Finy P."/>
            <person name="Geml J."/>
            <person name="Haridas S."/>
            <person name="Hughes K."/>
            <person name="Justo A."/>
            <person name="Karasinski D."/>
            <person name="Kautmanova I."/>
            <person name="Kiss B."/>
            <person name="Kocsube S."/>
            <person name="Kotiranta H."/>
            <person name="LaButti K.M."/>
            <person name="Lechner B.E."/>
            <person name="Liimatainen K."/>
            <person name="Lipzen A."/>
            <person name="Lukacs Z."/>
            <person name="Mihaltcheva S."/>
            <person name="Morgado L.N."/>
            <person name="Niskanen T."/>
            <person name="Noordeloos M.E."/>
            <person name="Ohm R.A."/>
            <person name="Ortiz-Santana B."/>
            <person name="Ovrebo C."/>
            <person name="Racz N."/>
            <person name="Riley R."/>
            <person name="Savchenko A."/>
            <person name="Shiryaev A."/>
            <person name="Soop K."/>
            <person name="Spirin V."/>
            <person name="Szebenyi C."/>
            <person name="Tomsovsky M."/>
            <person name="Tulloss R.E."/>
            <person name="Uehling J."/>
            <person name="Grigoriev I.V."/>
            <person name="Vagvolgyi C."/>
            <person name="Papp T."/>
            <person name="Martin F.M."/>
            <person name="Miettinen O."/>
            <person name="Hibbett D.S."/>
            <person name="Nagy L.G."/>
        </authorList>
    </citation>
    <scope>NUCLEOTIDE SEQUENCE [LARGE SCALE GENOMIC DNA]</scope>
    <source>
        <strain evidence="14 15">CBS 962.96</strain>
    </source>
</reference>
<keyword evidence="5" id="KW-0967">Endosome</keyword>
<comment type="similarity">
    <text evidence="3">Belongs to the TMEM163 family.</text>
</comment>
<feature type="region of interest" description="Disordered" evidence="11">
    <location>
        <begin position="367"/>
        <end position="438"/>
    </location>
</feature>
<accession>A0A4S8LFZ1</accession>
<feature type="transmembrane region" description="Helical" evidence="12">
    <location>
        <begin position="42"/>
        <end position="64"/>
    </location>
</feature>
<comment type="subcellular location">
    <subcellularLocation>
        <location evidence="2">Cytoplasmic vesicle</location>
        <location evidence="2">Secretory vesicle</location>
        <location evidence="2">Synaptic vesicle membrane</location>
        <topology evidence="2">Multi-pass membrane protein</topology>
    </subcellularLocation>
    <subcellularLocation>
        <location evidence="1">Early endosome membrane</location>
    </subcellularLocation>
</comment>
<keyword evidence="10" id="KW-0968">Cytoplasmic vesicle</keyword>
<organism evidence="14 15">
    <name type="scientific">Dendrothele bispora (strain CBS 962.96)</name>
    <dbReference type="NCBI Taxonomy" id="1314807"/>
    <lineage>
        <taxon>Eukaryota</taxon>
        <taxon>Fungi</taxon>
        <taxon>Dikarya</taxon>
        <taxon>Basidiomycota</taxon>
        <taxon>Agaricomycotina</taxon>
        <taxon>Agaricomycetes</taxon>
        <taxon>Agaricomycetidae</taxon>
        <taxon>Agaricales</taxon>
        <taxon>Agaricales incertae sedis</taxon>
        <taxon>Dendrothele</taxon>
    </lineage>
</organism>
<keyword evidence="8" id="KW-0770">Synapse</keyword>
<dbReference type="PANTHER" id="PTHR31937">
    <property type="entry name" value="TRANSMEMBRANE PROTEIN 163"/>
    <property type="match status" value="1"/>
</dbReference>
<evidence type="ECO:0000256" key="1">
    <source>
        <dbReference type="ARBA" id="ARBA00004146"/>
    </source>
</evidence>
<evidence type="ECO:0000313" key="14">
    <source>
        <dbReference type="EMBL" id="THU87418.1"/>
    </source>
</evidence>
<dbReference type="InterPro" id="IPR027469">
    <property type="entry name" value="Cation_efflux_TMD_sf"/>
</dbReference>
<gene>
    <name evidence="14" type="ORF">K435DRAFT_762620</name>
</gene>
<feature type="transmembrane region" description="Helical" evidence="12">
    <location>
        <begin position="12"/>
        <end position="36"/>
    </location>
</feature>
<dbReference type="GO" id="GO:0030003">
    <property type="term" value="P:intracellular monoatomic cation homeostasis"/>
    <property type="evidence" value="ECO:0007669"/>
    <property type="project" value="UniProtKB-ARBA"/>
</dbReference>
<feature type="transmembrane region" description="Helical" evidence="12">
    <location>
        <begin position="160"/>
        <end position="178"/>
    </location>
</feature>
<dbReference type="Pfam" id="PF01545">
    <property type="entry name" value="Cation_efflux"/>
    <property type="match status" value="1"/>
</dbReference>
<dbReference type="AlphaFoldDB" id="A0A4S8LFZ1"/>
<keyword evidence="15" id="KW-1185">Reference proteome</keyword>
<dbReference type="OrthoDB" id="5980560at2759"/>
<keyword evidence="4 12" id="KW-0812">Transmembrane</keyword>
<feature type="domain" description="Cation efflux protein transmembrane" evidence="13">
    <location>
        <begin position="19"/>
        <end position="208"/>
    </location>
</feature>
<sequence length="438" mass="46147">MHQTSYRRLQQYALAISVASIIYNGAEGGVSIGLGADAESRSLIFFGIQSGIEVISSILVVWRFRSIAKPGEERSRKLDEKELRIEKIASTSIAFLLILLGLATEATSIFGLVKHSEPTSSTVSLAVAASALAIMIVKWLPKRYLARALNSSAMQAEAQCSLSCIQITIVLFVGALIFKVWRGGWWVDSATSIVLGLSFAWEGIKLLKWVRDPNFDGGCCGHCANDTVRGDKVELGLEERYRDLCECCNEKEECRLSDECKCSSETGSQKSKACCVPVNGEGGKCCTHDYIPKPVKPDSCCGGGAPTDTGKPSACASHAQRAETTGGCCGAGKTSCKEEPKSCSGGCCSSDKGQSCLIDCSDSPNDPVQEVPAALTSDKSRGASLEEEEEGCKDSCCGGDAESVAASPVGTNTEPSSKAPATAGPSNQGPEKGCSCCH</sequence>
<evidence type="ECO:0000256" key="5">
    <source>
        <dbReference type="ARBA" id="ARBA00022753"/>
    </source>
</evidence>
<evidence type="ECO:0000256" key="10">
    <source>
        <dbReference type="ARBA" id="ARBA00023329"/>
    </source>
</evidence>
<feature type="transmembrane region" description="Helical" evidence="12">
    <location>
        <begin position="85"/>
        <end position="103"/>
    </location>
</feature>
<name>A0A4S8LFZ1_DENBC</name>
<evidence type="ECO:0000256" key="7">
    <source>
        <dbReference type="ARBA" id="ARBA00022989"/>
    </source>
</evidence>
<protein>
    <recommendedName>
        <fullName evidence="13">Cation efflux protein transmembrane domain-containing protein</fullName>
    </recommendedName>
</protein>
<dbReference type="InterPro" id="IPR026765">
    <property type="entry name" value="Tmem163"/>
</dbReference>
<dbReference type="Proteomes" id="UP000297245">
    <property type="component" value="Unassembled WGS sequence"/>
</dbReference>
<feature type="transmembrane region" description="Helical" evidence="12">
    <location>
        <begin position="123"/>
        <end position="140"/>
    </location>
</feature>
<evidence type="ECO:0000256" key="2">
    <source>
        <dbReference type="ARBA" id="ARBA00004644"/>
    </source>
</evidence>
<keyword evidence="9 12" id="KW-0472">Membrane</keyword>
<evidence type="ECO:0000256" key="4">
    <source>
        <dbReference type="ARBA" id="ARBA00022692"/>
    </source>
</evidence>
<evidence type="ECO:0000256" key="11">
    <source>
        <dbReference type="SAM" id="MobiDB-lite"/>
    </source>
</evidence>
<proteinExistence type="inferred from homology"/>
<keyword evidence="7 12" id="KW-1133">Transmembrane helix</keyword>
<evidence type="ECO:0000256" key="3">
    <source>
        <dbReference type="ARBA" id="ARBA00008731"/>
    </source>
</evidence>
<keyword evidence="6" id="KW-0862">Zinc</keyword>
<dbReference type="InterPro" id="IPR058533">
    <property type="entry name" value="Cation_efflux_TM"/>
</dbReference>
<evidence type="ECO:0000313" key="15">
    <source>
        <dbReference type="Proteomes" id="UP000297245"/>
    </source>
</evidence>
<dbReference type="EMBL" id="ML179451">
    <property type="protein sequence ID" value="THU87418.1"/>
    <property type="molecule type" value="Genomic_DNA"/>
</dbReference>
<evidence type="ECO:0000256" key="12">
    <source>
        <dbReference type="SAM" id="Phobius"/>
    </source>
</evidence>
<dbReference type="GO" id="GO:0008324">
    <property type="term" value="F:monoatomic cation transmembrane transporter activity"/>
    <property type="evidence" value="ECO:0007669"/>
    <property type="project" value="InterPro"/>
</dbReference>
<dbReference type="GO" id="GO:0031901">
    <property type="term" value="C:early endosome membrane"/>
    <property type="evidence" value="ECO:0007669"/>
    <property type="project" value="UniProtKB-SubCell"/>
</dbReference>
<evidence type="ECO:0000256" key="8">
    <source>
        <dbReference type="ARBA" id="ARBA00023018"/>
    </source>
</evidence>
<evidence type="ECO:0000256" key="9">
    <source>
        <dbReference type="ARBA" id="ARBA00023136"/>
    </source>
</evidence>
<dbReference type="Gene3D" id="1.20.1510.10">
    <property type="entry name" value="Cation efflux protein transmembrane domain"/>
    <property type="match status" value="1"/>
</dbReference>
<dbReference type="SUPFAM" id="SSF161111">
    <property type="entry name" value="Cation efflux protein transmembrane domain-like"/>
    <property type="match status" value="1"/>
</dbReference>
<dbReference type="GO" id="GO:0098771">
    <property type="term" value="P:inorganic ion homeostasis"/>
    <property type="evidence" value="ECO:0007669"/>
    <property type="project" value="UniProtKB-ARBA"/>
</dbReference>